<dbReference type="EMBL" id="CAJJDN010000245">
    <property type="protein sequence ID" value="CAD8129823.1"/>
    <property type="molecule type" value="Genomic_DNA"/>
</dbReference>
<keyword evidence="3" id="KW-1015">Disulfide bond</keyword>
<feature type="transmembrane region" description="Helical" evidence="4">
    <location>
        <begin position="1227"/>
        <end position="1249"/>
    </location>
</feature>
<dbReference type="Proteomes" id="UP000692954">
    <property type="component" value="Unassembled WGS sequence"/>
</dbReference>
<evidence type="ECO:0000256" key="1">
    <source>
        <dbReference type="ARBA" id="ARBA00022729"/>
    </source>
</evidence>
<accession>A0A8S1RR45</accession>
<proteinExistence type="predicted"/>
<name>A0A8S1RR45_9CILI</name>
<feature type="transmembrane region" description="Helical" evidence="4">
    <location>
        <begin position="1036"/>
        <end position="1057"/>
    </location>
</feature>
<gene>
    <name evidence="5" type="ORF">PSON_ATCC_30995.1.T2450023</name>
</gene>
<reference evidence="5" key="1">
    <citation type="submission" date="2021-01" db="EMBL/GenBank/DDBJ databases">
        <authorList>
            <consortium name="Genoscope - CEA"/>
            <person name="William W."/>
        </authorList>
    </citation>
    <scope>NUCLEOTIDE SEQUENCE</scope>
</reference>
<keyword evidence="4" id="KW-0812">Transmembrane</keyword>
<keyword evidence="6" id="KW-1185">Reference proteome</keyword>
<feature type="transmembrane region" description="Helical" evidence="4">
    <location>
        <begin position="1134"/>
        <end position="1154"/>
    </location>
</feature>
<feature type="transmembrane region" description="Helical" evidence="4">
    <location>
        <begin position="1069"/>
        <end position="1090"/>
    </location>
</feature>
<keyword evidence="2" id="KW-0677">Repeat</keyword>
<evidence type="ECO:0000313" key="5">
    <source>
        <dbReference type="EMBL" id="CAD8129823.1"/>
    </source>
</evidence>
<dbReference type="Pfam" id="PF13948">
    <property type="entry name" value="DUF4215"/>
    <property type="match status" value="5"/>
</dbReference>
<feature type="transmembrane region" description="Helical" evidence="4">
    <location>
        <begin position="1203"/>
        <end position="1221"/>
    </location>
</feature>
<evidence type="ECO:0000256" key="4">
    <source>
        <dbReference type="SAM" id="Phobius"/>
    </source>
</evidence>
<dbReference type="InterPro" id="IPR011936">
    <property type="entry name" value="Myxo_disulph_rpt"/>
</dbReference>
<evidence type="ECO:0000256" key="2">
    <source>
        <dbReference type="ARBA" id="ARBA00022737"/>
    </source>
</evidence>
<protein>
    <submittedName>
        <fullName evidence="5">Uncharacterized protein</fullName>
    </submittedName>
</protein>
<sequence>MIQVQPETLLIAENFIGPITSNEGWVIYYCYSSYLNRCGSCFGGYGSFYIYTQILKTFELPPHYQIIISFTFLRIDYWNNICNFIVYVDNVQVSNKQYSNADSSTNICGSSSWSDSENQIEIQADHYSSTSTILMAVGEIYNCDYWAISNFKLFIKKCPNGCISCNAFECFNQVLVIELFSKRWFDIINNWEGWYSDGDVLVKSVFQCGDFNGLISQSFQNRLKKSFNLIGHKAISLNLKVVILNSVSPKVQISIDQRLVSSFQLSRQVFTYWEFCNFIIVNQINIAHFYHNNEIITIQITVDFSNRYSASYSQQFGIRDFQLYIIPYLITCQDQNIQPFDGCFALQYDCVEGCSNCINGICVECSNGWVYVQEMEHCEPICGDSKIIYLEECDDGNTIPFDGCHLCKFSCPQNCLFCQFGRCLEYYQTETLIEINNIFDFYGLNQYKNAFQEINFKNYFINFLDFGYQRFFLLIIIQLNPINYDNLLNSLNYSKLTIFYKKYDQNEYDVLEQKQFHKHLRIQNCQEQLLNKCKNCELFFKLSFNEQKCIPLCGDGITILNEICDDKNNIQFDGCYKCEKSCQLECLSCIESKCYTCQNGWALLDDRCYQKCGDGQLAITSSEQCDDGNFEPNDGCYNCQFECDQFCFSCASNDICFRCLDYFEVLNGKCKPICGDLYVVPGLEECEDDNQKPYDGCYNCQFSCDENCEKDKCQERGRCIQCQSGFYIINEGLNCEVFKNQQNGNYEEEDQQNIIITKCGDQIRQSEEQCDDGNLNNFDGCSEKCLIEDGWKCDEKISNICYQYPVIQLSYLNVTQDKQYVQLSFSQQVRWNGTKNNFSDAFNLTIQGLQDNEFNVIINTVVAIEKDHPNYPIYEFEIKLLHSVDIQPLLEIFINDLIVDDYDYPLNNFKQQVQLKILNTLSDSLLSVANSFQAMGNYIMIGLGCSSGLMFLMGDLSSSFEIFDALQFQSYLRFLNVEFPENLQMYFQSSDVITIQPVLMNFKIIDVFENLIGQNYLASVGKLSLYQLNADLLSNIYGQITQFAFFIFLYFVILFYQKFFYSKCFKSKYIYYTRLSNSKIILYLVIKFYYLNKKFLKLSALYTLNGFKQLFYANSWDLIFKVIMYLVSNNQIGLRYQVSNCVSIGYLILLFYIFCSHFKRQNQKIVLLNLRMEQHEGVILMKKFTFLIVLIGMQQEQIYQCTALTFILFSYIFFIIIVKFTSSNLDLFVVIWMEAPVMLFTLISLIYCTEFKQLLNQNQKILVAFIQIGLLVLALFGPIIKAGVLFYEKIKNYIKEKQKLKPPIVLNVNNIFTIVQK</sequence>
<dbReference type="PANTHER" id="PTHR38934">
    <property type="entry name" value="HYPHALLY REGULATED CELL WALL PROTEIN 1"/>
    <property type="match status" value="1"/>
</dbReference>
<evidence type="ECO:0000256" key="3">
    <source>
        <dbReference type="ARBA" id="ARBA00023157"/>
    </source>
</evidence>
<keyword evidence="1" id="KW-0732">Signal</keyword>
<keyword evidence="4" id="KW-0472">Membrane</keyword>
<comment type="caution">
    <text evidence="5">The sequence shown here is derived from an EMBL/GenBank/DDBJ whole genome shotgun (WGS) entry which is preliminary data.</text>
</comment>
<evidence type="ECO:0000313" key="6">
    <source>
        <dbReference type="Proteomes" id="UP000692954"/>
    </source>
</evidence>
<dbReference type="OrthoDB" id="10060424at2759"/>
<dbReference type="NCBIfam" id="TIGR02232">
    <property type="entry name" value="myxo_disulf_rpt"/>
    <property type="match status" value="4"/>
</dbReference>
<keyword evidence="4" id="KW-1133">Transmembrane helix</keyword>
<feature type="transmembrane region" description="Helical" evidence="4">
    <location>
        <begin position="1261"/>
        <end position="1287"/>
    </location>
</feature>
<feature type="transmembrane region" description="Helical" evidence="4">
    <location>
        <begin position="1174"/>
        <end position="1191"/>
    </location>
</feature>
<dbReference type="PANTHER" id="PTHR38934:SF6">
    <property type="entry name" value="CHROMOSOME UNDETERMINED SCAFFOLD_176, WHOLE GENOME SHOTGUN SEQUENCE"/>
    <property type="match status" value="1"/>
</dbReference>
<organism evidence="5 6">
    <name type="scientific">Paramecium sonneborni</name>
    <dbReference type="NCBI Taxonomy" id="65129"/>
    <lineage>
        <taxon>Eukaryota</taxon>
        <taxon>Sar</taxon>
        <taxon>Alveolata</taxon>
        <taxon>Ciliophora</taxon>
        <taxon>Intramacronucleata</taxon>
        <taxon>Oligohymenophorea</taxon>
        <taxon>Peniculida</taxon>
        <taxon>Parameciidae</taxon>
        <taxon>Paramecium</taxon>
    </lineage>
</organism>